<reference evidence="1 2" key="1">
    <citation type="journal article" date="2010" name="Genome Biol. Evol.">
        <title>The sequence of a 1.8-mb bacterial linear plasmid reveals a rich evolutionary reservoir of secondary metabolic pathways.</title>
        <authorList>
            <person name="Medema M.H."/>
            <person name="Trefzer A."/>
            <person name="Kovalchuk A."/>
            <person name="van den Berg M."/>
            <person name="Mueller U."/>
            <person name="Heijne W."/>
            <person name="Wu L."/>
            <person name="Alam M.T."/>
            <person name="Ronning C.M."/>
            <person name="Nierman W.C."/>
            <person name="Bovenberg R.A.L."/>
            <person name="Breitling R."/>
            <person name="Takano E."/>
        </authorList>
    </citation>
    <scope>NUCLEOTIDE SEQUENCE [LARGE SCALE GENOMIC DNA]</scope>
    <source>
        <strain evidence="2">ATCC 27064 / DSM 738 / JCM 4710 / NBRC 13307 / NCIMB 12785 / NRRL 3585 / VKM Ac-602</strain>
    </source>
</reference>
<dbReference type="Proteomes" id="UP000002357">
    <property type="component" value="Chromosome"/>
</dbReference>
<organism evidence="1 2">
    <name type="scientific">Streptomyces clavuligerus</name>
    <dbReference type="NCBI Taxonomy" id="1901"/>
    <lineage>
        <taxon>Bacteria</taxon>
        <taxon>Bacillati</taxon>
        <taxon>Actinomycetota</taxon>
        <taxon>Actinomycetes</taxon>
        <taxon>Kitasatosporales</taxon>
        <taxon>Streptomycetaceae</taxon>
        <taxon>Streptomyces</taxon>
    </lineage>
</organism>
<evidence type="ECO:0000313" key="1">
    <source>
        <dbReference type="EMBL" id="EFG07224.1"/>
    </source>
</evidence>
<dbReference type="KEGG" id="sclf:BB341_17595"/>
<dbReference type="eggNOG" id="ENOG503249Z">
    <property type="taxonomic scope" value="Bacteria"/>
</dbReference>
<name>B5GXV0_STRCL</name>
<dbReference type="STRING" id="1901.BB341_17595"/>
<dbReference type="OrthoDB" id="4323838at2"/>
<sequence length="209" mass="23788">MAKTIPPSGKSKRAKWERRADALLEAAGEEAAEGWPGFWPKQAETEFERIVAAHTGMVPLGWTAIVAMLPSCDPELRHRDVQSVMEQRPGECEPDRYGELLSLLSEAERDGVHHGTGFIVERRNYPLDSCRWTECREPLYALQGARKRGRPRRYCEAHQKPARARTRRLRYAGIQVGRNRNLVYDFGGLKEQDLSGYRELWGRVNVAGS</sequence>
<accession>B5GXV0</accession>
<dbReference type="EMBL" id="CM000913">
    <property type="protein sequence ID" value="EFG07224.1"/>
    <property type="molecule type" value="Genomic_DNA"/>
</dbReference>
<dbReference type="GeneID" id="93731261"/>
<evidence type="ECO:0000313" key="2">
    <source>
        <dbReference type="Proteomes" id="UP000002357"/>
    </source>
</evidence>
<gene>
    <name evidence="1" type="ORF">SCLAV_2151</name>
</gene>
<keyword evidence="2" id="KW-1185">Reference proteome</keyword>
<dbReference type="RefSeq" id="WP_003956743.1">
    <property type="nucleotide sequence ID" value="NZ_CM000913.1"/>
</dbReference>
<dbReference type="AlphaFoldDB" id="B5GXV0"/>
<protein>
    <submittedName>
        <fullName evidence="1">Uncharacterized protein</fullName>
    </submittedName>
</protein>
<proteinExistence type="predicted"/>